<comment type="caution">
    <text evidence="2">The sequence shown here is derived from an EMBL/GenBank/DDBJ whole genome shotgun (WGS) entry which is preliminary data.</text>
</comment>
<evidence type="ECO:0000256" key="1">
    <source>
        <dbReference type="SAM" id="Coils"/>
    </source>
</evidence>
<dbReference type="InterPro" id="IPR011856">
    <property type="entry name" value="tRNA_endonuc-like_dom_sf"/>
</dbReference>
<keyword evidence="1" id="KW-0175">Coiled coil</keyword>
<name>A0A7C5TL24_9CREN</name>
<sequence length="284" mass="34658">MGVASNSVDRERLKQEFLELLKSDEEFRLAVAGLIGYGEILKRFDRHEEELKRLWQSVEKLREDFISFIKDQEKRWEENNRKWEENIKRWEENSRRWEENNRRWEENNKRWEENNRKWEENWRRWEENDKKWEEAFKRFEAIERTLLVYAEILREHAKRLEALEKRVSRIEFELGALTEATFARFVYEDLERFIRESGERIVSRRRGLRVNGAEIDLLIESDKSIYIIEIKARPKQKHIDKLLKKAEVIQKIFGKPIKPMLAGVYIGSEVESYARSSGVEVYRY</sequence>
<feature type="coiled-coil region" evidence="1">
    <location>
        <begin position="153"/>
        <end position="180"/>
    </location>
</feature>
<feature type="coiled-coil region" evidence="1">
    <location>
        <begin position="44"/>
        <end position="128"/>
    </location>
</feature>
<reference evidence="2" key="1">
    <citation type="journal article" date="2020" name="mSystems">
        <title>Genome- and Community-Level Interaction Insights into Carbon Utilization and Element Cycling Functions of Hydrothermarchaeota in Hydrothermal Sediment.</title>
        <authorList>
            <person name="Zhou Z."/>
            <person name="Liu Y."/>
            <person name="Xu W."/>
            <person name="Pan J."/>
            <person name="Luo Z.H."/>
            <person name="Li M."/>
        </authorList>
    </citation>
    <scope>NUCLEOTIDE SEQUENCE [LARGE SCALE GENOMIC DNA]</scope>
    <source>
        <strain evidence="2">SpSt-1121</strain>
    </source>
</reference>
<dbReference type="PANTHER" id="PTHR34314:SF6">
    <property type="entry name" value="DUF3782 DOMAIN-CONTAINING PROTEIN"/>
    <property type="match status" value="1"/>
</dbReference>
<dbReference type="PANTHER" id="PTHR34314">
    <property type="entry name" value="CRENARCHAEAL PROTEIN, PUTATIVE-RELATED"/>
    <property type="match status" value="1"/>
</dbReference>
<dbReference type="GO" id="GO:0003676">
    <property type="term" value="F:nucleic acid binding"/>
    <property type="evidence" value="ECO:0007669"/>
    <property type="project" value="InterPro"/>
</dbReference>
<dbReference type="AlphaFoldDB" id="A0A7C5TL24"/>
<dbReference type="InterPro" id="IPR011335">
    <property type="entry name" value="Restrct_endonuc-II-like"/>
</dbReference>
<protein>
    <recommendedName>
        <fullName evidence="3">DUF3782 domain-containing protein</fullName>
    </recommendedName>
</protein>
<evidence type="ECO:0000313" key="2">
    <source>
        <dbReference type="EMBL" id="HHP81870.1"/>
    </source>
</evidence>
<organism evidence="2">
    <name type="scientific">Ignisphaera aggregans</name>
    <dbReference type="NCBI Taxonomy" id="334771"/>
    <lineage>
        <taxon>Archaea</taxon>
        <taxon>Thermoproteota</taxon>
        <taxon>Thermoprotei</taxon>
        <taxon>Desulfurococcales</taxon>
        <taxon>Desulfurococcaceae</taxon>
        <taxon>Ignisphaera</taxon>
    </lineage>
</organism>
<dbReference type="SUPFAM" id="SSF52980">
    <property type="entry name" value="Restriction endonuclease-like"/>
    <property type="match status" value="1"/>
</dbReference>
<dbReference type="EMBL" id="DRZI01000184">
    <property type="protein sequence ID" value="HHP81870.1"/>
    <property type="molecule type" value="Genomic_DNA"/>
</dbReference>
<dbReference type="Gene3D" id="3.40.1350.10">
    <property type="match status" value="1"/>
</dbReference>
<evidence type="ECO:0008006" key="3">
    <source>
        <dbReference type="Google" id="ProtNLM"/>
    </source>
</evidence>
<gene>
    <name evidence="2" type="ORF">ENM84_04310</name>
</gene>
<accession>A0A7C5TL24</accession>
<proteinExistence type="predicted"/>